<dbReference type="AlphaFoldDB" id="A0A916JZ71"/>
<gene>
    <name evidence="1" type="ORF">PAESOLCIP111_01667</name>
</gene>
<protein>
    <submittedName>
        <fullName evidence="1">Uncharacterized protein</fullName>
    </submittedName>
</protein>
<dbReference type="Proteomes" id="UP000693672">
    <property type="component" value="Unassembled WGS sequence"/>
</dbReference>
<dbReference type="EMBL" id="CAJVAS010000005">
    <property type="protein sequence ID" value="CAG7614004.1"/>
    <property type="molecule type" value="Genomic_DNA"/>
</dbReference>
<evidence type="ECO:0000313" key="2">
    <source>
        <dbReference type="Proteomes" id="UP000693672"/>
    </source>
</evidence>
<accession>A0A916JZ71</accession>
<reference evidence="1" key="1">
    <citation type="submission" date="2021-06" db="EMBL/GenBank/DDBJ databases">
        <authorList>
            <person name="Criscuolo A."/>
        </authorList>
    </citation>
    <scope>NUCLEOTIDE SEQUENCE</scope>
    <source>
        <strain evidence="1">CIP111600</strain>
    </source>
</reference>
<comment type="caution">
    <text evidence="1">The sequence shown here is derived from an EMBL/GenBank/DDBJ whole genome shotgun (WGS) entry which is preliminary data.</text>
</comment>
<name>A0A916JZ71_9BACL</name>
<organism evidence="1 2">
    <name type="scientific">Paenibacillus solanacearum</name>
    <dbReference type="NCBI Taxonomy" id="2048548"/>
    <lineage>
        <taxon>Bacteria</taxon>
        <taxon>Bacillati</taxon>
        <taxon>Bacillota</taxon>
        <taxon>Bacilli</taxon>
        <taxon>Bacillales</taxon>
        <taxon>Paenibacillaceae</taxon>
        <taxon>Paenibacillus</taxon>
    </lineage>
</organism>
<sequence length="161" mass="18497">MPKNDEQLCPWCQTEIVWDPEIGPEEACPHCFNDLGDYRSINLTVTDPDQAIAFDDDDDEEYEDDEIDLMDEYEEAVQHVLDHQEEAPECPSCRSFMLLAGTQNADASFVPYVHEMVKEPLLAASFKAQVYVCPSCFYIERQLSEPDRLAMIERLKQVKPS</sequence>
<evidence type="ECO:0000313" key="1">
    <source>
        <dbReference type="EMBL" id="CAG7614004.1"/>
    </source>
</evidence>
<dbReference type="RefSeq" id="WP_218091466.1">
    <property type="nucleotide sequence ID" value="NZ_CAJVAS010000005.1"/>
</dbReference>
<proteinExistence type="predicted"/>
<keyword evidence="2" id="KW-1185">Reference proteome</keyword>